<gene>
    <name evidence="2" type="ORF">LTR62_001825</name>
</gene>
<evidence type="ECO:0000256" key="1">
    <source>
        <dbReference type="SAM" id="MobiDB-lite"/>
    </source>
</evidence>
<organism evidence="2 3">
    <name type="scientific">Meristemomyces frigidus</name>
    <dbReference type="NCBI Taxonomy" id="1508187"/>
    <lineage>
        <taxon>Eukaryota</taxon>
        <taxon>Fungi</taxon>
        <taxon>Dikarya</taxon>
        <taxon>Ascomycota</taxon>
        <taxon>Pezizomycotina</taxon>
        <taxon>Dothideomycetes</taxon>
        <taxon>Dothideomycetidae</taxon>
        <taxon>Mycosphaerellales</taxon>
        <taxon>Teratosphaeriaceae</taxon>
        <taxon>Meristemomyces</taxon>
    </lineage>
</organism>
<reference evidence="2" key="1">
    <citation type="submission" date="2023-08" db="EMBL/GenBank/DDBJ databases">
        <title>Black Yeasts Isolated from many extreme environments.</title>
        <authorList>
            <person name="Coleine C."/>
            <person name="Stajich J.E."/>
            <person name="Selbmann L."/>
        </authorList>
    </citation>
    <scope>NUCLEOTIDE SEQUENCE</scope>
    <source>
        <strain evidence="2">CCFEE 5401</strain>
    </source>
</reference>
<accession>A0AAN7YHX6</accession>
<feature type="region of interest" description="Disordered" evidence="1">
    <location>
        <begin position="256"/>
        <end position="282"/>
    </location>
</feature>
<dbReference type="Proteomes" id="UP001310890">
    <property type="component" value="Unassembled WGS sequence"/>
</dbReference>
<name>A0AAN7YHX6_9PEZI</name>
<dbReference type="AlphaFoldDB" id="A0AAN7YHX6"/>
<evidence type="ECO:0000313" key="3">
    <source>
        <dbReference type="Proteomes" id="UP001310890"/>
    </source>
</evidence>
<sequence>MSILGCNEFELAELKVIVKGPMMRIEVNGEPIVDRLSQAFFDVKCGGILVVSTSSSQLCLVASGMAVVEKTGLGKRGRHQRTSHHLSDGVSDEETVAVKPRQQYTRAARAIRAPVPVFVDSKGDGSQDGVDDEPLRYIKRRKFNPLEIPTLERGDVTMVEKVALEDNREIIYVSSDDEQPAADLVNDGVLCTPIGNQILPSTEIERAAARQVDQRPVSAGVSLPSTNTSLHSKVAASFGTIPGNVKSLEVEQLEQQAKADSDLPDLNLGSGRPKPRISTSAETQARVYCDRADRTREERLACHLLVPMDNTGTTRDIHMQPNDTPDGDDYCDSILRTIENEIQCRDLPRYYTV</sequence>
<dbReference type="EMBL" id="JAVRRL010000014">
    <property type="protein sequence ID" value="KAK5115128.1"/>
    <property type="molecule type" value="Genomic_DNA"/>
</dbReference>
<proteinExistence type="predicted"/>
<evidence type="ECO:0000313" key="2">
    <source>
        <dbReference type="EMBL" id="KAK5115128.1"/>
    </source>
</evidence>
<comment type="caution">
    <text evidence="2">The sequence shown here is derived from an EMBL/GenBank/DDBJ whole genome shotgun (WGS) entry which is preliminary data.</text>
</comment>
<protein>
    <submittedName>
        <fullName evidence="2">Uncharacterized protein</fullName>
    </submittedName>
</protein>